<dbReference type="Proteomes" id="UP001596250">
    <property type="component" value="Unassembled WGS sequence"/>
</dbReference>
<dbReference type="PANTHER" id="PTHR35091:SF2">
    <property type="entry name" value="FLAGELLAR PROTEIN FLIL"/>
    <property type="match status" value="1"/>
</dbReference>
<evidence type="ECO:0000256" key="6">
    <source>
        <dbReference type="ARBA" id="ARBA00022692"/>
    </source>
</evidence>
<comment type="subcellular location">
    <subcellularLocation>
        <location evidence="2">Cell membrane</location>
        <topology evidence="2">Single-pass membrane protein</topology>
    </subcellularLocation>
</comment>
<organism evidence="11 12">
    <name type="scientific">Marinicrinis lubricantis</name>
    <dbReference type="NCBI Taxonomy" id="2086470"/>
    <lineage>
        <taxon>Bacteria</taxon>
        <taxon>Bacillati</taxon>
        <taxon>Bacillota</taxon>
        <taxon>Bacilli</taxon>
        <taxon>Bacillales</taxon>
        <taxon>Paenibacillaceae</taxon>
    </lineage>
</organism>
<keyword evidence="4 10" id="KW-1003">Cell membrane</keyword>
<protein>
    <recommendedName>
        <fullName evidence="10">Flagellar protein FliL</fullName>
    </recommendedName>
</protein>
<evidence type="ECO:0000256" key="10">
    <source>
        <dbReference type="RuleBase" id="RU364125"/>
    </source>
</evidence>
<evidence type="ECO:0000256" key="3">
    <source>
        <dbReference type="ARBA" id="ARBA00008281"/>
    </source>
</evidence>
<evidence type="ECO:0000256" key="8">
    <source>
        <dbReference type="ARBA" id="ARBA00022989"/>
    </source>
</evidence>
<keyword evidence="7 10" id="KW-0283">Flagellar rotation</keyword>
<evidence type="ECO:0000256" key="5">
    <source>
        <dbReference type="ARBA" id="ARBA00022500"/>
    </source>
</evidence>
<dbReference type="PANTHER" id="PTHR35091">
    <property type="entry name" value="FLAGELLAR PROTEIN FLIL"/>
    <property type="match status" value="1"/>
</dbReference>
<dbReference type="RefSeq" id="WP_379893572.1">
    <property type="nucleotide sequence ID" value="NZ_CBCSCT010000001.1"/>
</dbReference>
<keyword evidence="12" id="KW-1185">Reference proteome</keyword>
<evidence type="ECO:0000256" key="7">
    <source>
        <dbReference type="ARBA" id="ARBA00022779"/>
    </source>
</evidence>
<reference evidence="12" key="1">
    <citation type="journal article" date="2019" name="Int. J. Syst. Evol. Microbiol.">
        <title>The Global Catalogue of Microorganisms (GCM) 10K type strain sequencing project: providing services to taxonomists for standard genome sequencing and annotation.</title>
        <authorList>
            <consortium name="The Broad Institute Genomics Platform"/>
            <consortium name="The Broad Institute Genome Sequencing Center for Infectious Disease"/>
            <person name="Wu L."/>
            <person name="Ma J."/>
        </authorList>
    </citation>
    <scope>NUCLEOTIDE SEQUENCE [LARGE SCALE GENOMIC DNA]</scope>
    <source>
        <strain evidence="12">CCM 8749</strain>
    </source>
</reference>
<keyword evidence="5 10" id="KW-0145">Chemotaxis</keyword>
<evidence type="ECO:0000256" key="4">
    <source>
        <dbReference type="ARBA" id="ARBA00022475"/>
    </source>
</evidence>
<evidence type="ECO:0000256" key="9">
    <source>
        <dbReference type="ARBA" id="ARBA00023136"/>
    </source>
</evidence>
<keyword evidence="9 10" id="KW-0472">Membrane</keyword>
<evidence type="ECO:0000313" key="12">
    <source>
        <dbReference type="Proteomes" id="UP001596250"/>
    </source>
</evidence>
<sequence length="153" mass="16858">MKKMLPVLIIVLVSITLISVAAFSLYHFVLNDSGSSNNEAAIEETKPLTAEEKKELTVEVNDIITNLSELNYIVKVNMDFIVDSEEAKNELTLLTSTVKSIMVKTLADTAPDEMKGSKGQDTFTAKIMNAVNAELQEGKLVQVQITDLVINRQ</sequence>
<dbReference type="Pfam" id="PF03748">
    <property type="entry name" value="FliL"/>
    <property type="match status" value="1"/>
</dbReference>
<dbReference type="EMBL" id="JBHSQV010000036">
    <property type="protein sequence ID" value="MFC5986242.1"/>
    <property type="molecule type" value="Genomic_DNA"/>
</dbReference>
<name>A0ABW1IMD5_9BACL</name>
<accession>A0ABW1IMD5</accession>
<keyword evidence="8" id="KW-1133">Transmembrane helix</keyword>
<evidence type="ECO:0000256" key="2">
    <source>
        <dbReference type="ARBA" id="ARBA00004162"/>
    </source>
</evidence>
<proteinExistence type="inferred from homology"/>
<comment type="similarity">
    <text evidence="3 10">Belongs to the FliL family.</text>
</comment>
<evidence type="ECO:0000256" key="1">
    <source>
        <dbReference type="ARBA" id="ARBA00002254"/>
    </source>
</evidence>
<dbReference type="InterPro" id="IPR005503">
    <property type="entry name" value="FliL"/>
</dbReference>
<keyword evidence="11" id="KW-0966">Cell projection</keyword>
<comment type="function">
    <text evidence="1 10">Controls the rotational direction of flagella during chemotaxis.</text>
</comment>
<keyword evidence="11" id="KW-0969">Cilium</keyword>
<evidence type="ECO:0000313" key="11">
    <source>
        <dbReference type="EMBL" id="MFC5986242.1"/>
    </source>
</evidence>
<keyword evidence="6" id="KW-0812">Transmembrane</keyword>
<comment type="caution">
    <text evidence="11">The sequence shown here is derived from an EMBL/GenBank/DDBJ whole genome shotgun (WGS) entry which is preliminary data.</text>
</comment>
<gene>
    <name evidence="11" type="ORF">ACFPXP_07320</name>
</gene>
<keyword evidence="11" id="KW-0282">Flagellum</keyword>